<accession>A0A835ZWK2</accession>
<dbReference type="Proteomes" id="UP000664991">
    <property type="component" value="Unassembled WGS sequence"/>
</dbReference>
<dbReference type="AlphaFoldDB" id="A0A835ZWK2"/>
<organism evidence="2 3">
    <name type="scientific">Ovis aries</name>
    <name type="common">Sheep</name>
    <dbReference type="NCBI Taxonomy" id="9940"/>
    <lineage>
        <taxon>Eukaryota</taxon>
        <taxon>Metazoa</taxon>
        <taxon>Chordata</taxon>
        <taxon>Craniata</taxon>
        <taxon>Vertebrata</taxon>
        <taxon>Euteleostomi</taxon>
        <taxon>Mammalia</taxon>
        <taxon>Eutheria</taxon>
        <taxon>Laurasiatheria</taxon>
        <taxon>Artiodactyla</taxon>
        <taxon>Ruminantia</taxon>
        <taxon>Pecora</taxon>
        <taxon>Bovidae</taxon>
        <taxon>Caprinae</taxon>
        <taxon>Ovis</taxon>
    </lineage>
</organism>
<gene>
    <name evidence="2" type="ORF">JEQ12_011781</name>
</gene>
<protein>
    <submittedName>
        <fullName evidence="2">Uncharacterized protein</fullName>
    </submittedName>
</protein>
<dbReference type="EMBL" id="JAEMGP010000022">
    <property type="protein sequence ID" value="KAG5196145.1"/>
    <property type="molecule type" value="Genomic_DNA"/>
</dbReference>
<feature type="compositionally biased region" description="Polar residues" evidence="1">
    <location>
        <begin position="13"/>
        <end position="31"/>
    </location>
</feature>
<evidence type="ECO:0000313" key="2">
    <source>
        <dbReference type="EMBL" id="KAG5196145.1"/>
    </source>
</evidence>
<proteinExistence type="predicted"/>
<name>A0A835ZWK2_SHEEP</name>
<feature type="region of interest" description="Disordered" evidence="1">
    <location>
        <begin position="12"/>
        <end position="44"/>
    </location>
</feature>
<evidence type="ECO:0000256" key="1">
    <source>
        <dbReference type="SAM" id="MobiDB-lite"/>
    </source>
</evidence>
<reference evidence="2 3" key="1">
    <citation type="submission" date="2020-12" db="EMBL/GenBank/DDBJ databases">
        <title>De novo assembly of Tibetan sheep genome.</title>
        <authorList>
            <person name="Li X."/>
        </authorList>
    </citation>
    <scope>NUCLEOTIDE SEQUENCE [LARGE SCALE GENOMIC DNA]</scope>
    <source>
        <tissue evidence="2">Heart</tissue>
    </source>
</reference>
<evidence type="ECO:0000313" key="3">
    <source>
        <dbReference type="Proteomes" id="UP000664991"/>
    </source>
</evidence>
<sequence length="77" mass="7855">MSGKVLWAAVASTEPTLRSTSCPQSPASSPQRRVPGSQAEDPPYVPACTRLTPAASMALAAAGGTATASQYLTCAFR</sequence>
<comment type="caution">
    <text evidence="2">The sequence shown here is derived from an EMBL/GenBank/DDBJ whole genome shotgun (WGS) entry which is preliminary data.</text>
</comment>